<keyword evidence="5 11" id="KW-0067">ATP-binding</keyword>
<keyword evidence="7 12" id="KW-0175">Coiled coil</keyword>
<dbReference type="Gene3D" id="1.20.120.720">
    <property type="entry name" value="Myosin VI head, motor domain, U50 subdomain"/>
    <property type="match status" value="1"/>
</dbReference>
<dbReference type="PROSITE" id="PS51456">
    <property type="entry name" value="MYOSIN_MOTOR"/>
    <property type="match status" value="1"/>
</dbReference>
<keyword evidence="9 11" id="KW-0505">Motor protein</keyword>
<feature type="region of interest" description="Actin-binding" evidence="11">
    <location>
        <begin position="646"/>
        <end position="668"/>
    </location>
</feature>
<dbReference type="GO" id="GO:0005737">
    <property type="term" value="C:cytoplasm"/>
    <property type="evidence" value="ECO:0007669"/>
    <property type="project" value="TreeGrafter"/>
</dbReference>
<feature type="coiled-coil region" evidence="12">
    <location>
        <begin position="918"/>
        <end position="1101"/>
    </location>
</feature>
<gene>
    <name evidence="17" type="primary">MYO5A</name>
    <name evidence="17" type="synonym">myo5aa</name>
</gene>
<dbReference type="PROSITE" id="PS50096">
    <property type="entry name" value="IQ"/>
    <property type="match status" value="4"/>
</dbReference>
<evidence type="ECO:0000313" key="17">
    <source>
        <dbReference type="Ensembl" id="ENSOKIP00005054413.1"/>
    </source>
</evidence>
<dbReference type="FunFam" id="1.20.58.530:FF:000002">
    <property type="entry name" value="Class V myosin"/>
    <property type="match status" value="1"/>
</dbReference>
<dbReference type="GO" id="GO:0051015">
    <property type="term" value="F:actin filament binding"/>
    <property type="evidence" value="ECO:0007669"/>
    <property type="project" value="TreeGrafter"/>
</dbReference>
<feature type="domain" description="Dilute" evidence="14">
    <location>
        <begin position="1487"/>
        <end position="1763"/>
    </location>
</feature>
<dbReference type="InterPro" id="IPR036103">
    <property type="entry name" value="MYSc_Myo5"/>
</dbReference>
<dbReference type="GO" id="GO:0000146">
    <property type="term" value="F:microfilament motor activity"/>
    <property type="evidence" value="ECO:0007669"/>
    <property type="project" value="TreeGrafter"/>
</dbReference>
<dbReference type="GO" id="GO:0016459">
    <property type="term" value="C:myosin complex"/>
    <property type="evidence" value="ECO:0007669"/>
    <property type="project" value="UniProtKB-KW"/>
</dbReference>
<evidence type="ECO:0000313" key="18">
    <source>
        <dbReference type="Proteomes" id="UP000694557"/>
    </source>
</evidence>
<dbReference type="InterPro" id="IPR036961">
    <property type="entry name" value="Kinesin_motor_dom_sf"/>
</dbReference>
<feature type="coiled-coil region" evidence="12">
    <location>
        <begin position="1155"/>
        <end position="1265"/>
    </location>
</feature>
<keyword evidence="18" id="KW-1185">Reference proteome</keyword>
<dbReference type="FunFam" id="1.10.10.820:FF:000001">
    <property type="entry name" value="Myosin heavy chain"/>
    <property type="match status" value="1"/>
</dbReference>
<feature type="binding site" evidence="11">
    <location>
        <begin position="169"/>
        <end position="176"/>
    </location>
    <ligand>
        <name>ATP</name>
        <dbReference type="ChEBI" id="CHEBI:30616"/>
    </ligand>
</feature>
<dbReference type="PROSITE" id="PS51126">
    <property type="entry name" value="DILUTE"/>
    <property type="match status" value="1"/>
</dbReference>
<dbReference type="PROSITE" id="PS51844">
    <property type="entry name" value="SH3_LIKE"/>
    <property type="match status" value="1"/>
</dbReference>
<keyword evidence="6" id="KW-0112">Calmodulin-binding</keyword>
<evidence type="ECO:0000259" key="15">
    <source>
        <dbReference type="PROSITE" id="PS51456"/>
    </source>
</evidence>
<evidence type="ECO:0000256" key="3">
    <source>
        <dbReference type="ARBA" id="ARBA00022737"/>
    </source>
</evidence>
<dbReference type="GO" id="GO:0007015">
    <property type="term" value="P:actin filament organization"/>
    <property type="evidence" value="ECO:0007669"/>
    <property type="project" value="TreeGrafter"/>
</dbReference>
<dbReference type="GeneTree" id="ENSGT00940000155347"/>
<feature type="region of interest" description="Disordered" evidence="13">
    <location>
        <begin position="604"/>
        <end position="632"/>
    </location>
</feature>
<dbReference type="Pfam" id="PF00612">
    <property type="entry name" value="IQ"/>
    <property type="match status" value="5"/>
</dbReference>
<keyword evidence="4 11" id="KW-0547">Nucleotide-binding</keyword>
<evidence type="ECO:0000259" key="16">
    <source>
        <dbReference type="PROSITE" id="PS51844"/>
    </source>
</evidence>
<feature type="region of interest" description="Disordered" evidence="13">
    <location>
        <begin position="1109"/>
        <end position="1150"/>
    </location>
</feature>
<reference evidence="17" key="1">
    <citation type="submission" date="2025-08" db="UniProtKB">
        <authorList>
            <consortium name="Ensembl"/>
        </authorList>
    </citation>
    <scope>IDENTIFICATION</scope>
</reference>
<dbReference type="GO" id="GO:0016020">
    <property type="term" value="C:membrane"/>
    <property type="evidence" value="ECO:0007669"/>
    <property type="project" value="TreeGrafter"/>
</dbReference>
<proteinExistence type="inferred from homology"/>
<dbReference type="PRINTS" id="PR00193">
    <property type="entry name" value="MYOSINHEAVY"/>
</dbReference>
<feature type="compositionally biased region" description="Polar residues" evidence="13">
    <location>
        <begin position="1119"/>
        <end position="1133"/>
    </location>
</feature>
<dbReference type="InterPro" id="IPR000048">
    <property type="entry name" value="IQ_motif_EF-hand-BS"/>
</dbReference>
<feature type="compositionally biased region" description="Basic and acidic residues" evidence="13">
    <location>
        <begin position="1138"/>
        <end position="1148"/>
    </location>
</feature>
<dbReference type="InterPro" id="IPR001609">
    <property type="entry name" value="Myosin_head_motor_dom-like"/>
</dbReference>
<dbReference type="Pfam" id="PF25966">
    <property type="entry name" value="Myo5a"/>
    <property type="match status" value="1"/>
</dbReference>
<dbReference type="Ensembl" id="ENSOKIT00005057707.1">
    <property type="protein sequence ID" value="ENSOKIP00005054413.1"/>
    <property type="gene ID" value="ENSOKIG00005010641.1"/>
</dbReference>
<dbReference type="InterPro" id="IPR002710">
    <property type="entry name" value="Dilute_dom"/>
</dbReference>
<dbReference type="Pfam" id="PF00063">
    <property type="entry name" value="Myosin_head"/>
    <property type="match status" value="1"/>
</dbReference>
<feature type="domain" description="Myosin N-terminal SH3-like" evidence="16">
    <location>
        <begin position="14"/>
        <end position="66"/>
    </location>
</feature>
<organism evidence="17 18">
    <name type="scientific">Oncorhynchus kisutch</name>
    <name type="common">Coho salmon</name>
    <name type="synonym">Salmo kisutch</name>
    <dbReference type="NCBI Taxonomy" id="8019"/>
    <lineage>
        <taxon>Eukaryota</taxon>
        <taxon>Metazoa</taxon>
        <taxon>Chordata</taxon>
        <taxon>Craniata</taxon>
        <taxon>Vertebrata</taxon>
        <taxon>Euteleostomi</taxon>
        <taxon>Actinopterygii</taxon>
        <taxon>Neopterygii</taxon>
        <taxon>Teleostei</taxon>
        <taxon>Protacanthopterygii</taxon>
        <taxon>Salmoniformes</taxon>
        <taxon>Salmonidae</taxon>
        <taxon>Salmoninae</taxon>
        <taxon>Oncorhynchus</taxon>
    </lineage>
</organism>
<dbReference type="CDD" id="cd01380">
    <property type="entry name" value="MYSc_Myo5"/>
    <property type="match status" value="1"/>
</dbReference>
<evidence type="ECO:0000256" key="7">
    <source>
        <dbReference type="ARBA" id="ARBA00023054"/>
    </source>
</evidence>
<dbReference type="InterPro" id="IPR058662">
    <property type="entry name" value="Myo5a/b_dom"/>
</dbReference>
<dbReference type="Gene3D" id="1.10.10.820">
    <property type="match status" value="1"/>
</dbReference>
<dbReference type="SMART" id="SM00015">
    <property type="entry name" value="IQ"/>
    <property type="match status" value="6"/>
</dbReference>
<keyword evidence="2" id="KW-0597">Phosphoprotein</keyword>
<dbReference type="Gene3D" id="3.40.850.10">
    <property type="entry name" value="Kinesin motor domain"/>
    <property type="match status" value="1"/>
</dbReference>
<dbReference type="PANTHER" id="PTHR13140:SF273">
    <property type="entry name" value="UNCONVENTIONAL MYOSIN-VA"/>
    <property type="match status" value="1"/>
</dbReference>
<evidence type="ECO:0000256" key="6">
    <source>
        <dbReference type="ARBA" id="ARBA00022860"/>
    </source>
</evidence>
<dbReference type="Gene3D" id="3.30.70.1590">
    <property type="match status" value="1"/>
</dbReference>
<dbReference type="Gene3D" id="1.20.5.190">
    <property type="match status" value="3"/>
</dbReference>
<keyword evidence="8 11" id="KW-0518">Myosin</keyword>
<dbReference type="Gene3D" id="1.20.58.530">
    <property type="match status" value="1"/>
</dbReference>
<evidence type="ECO:0000256" key="8">
    <source>
        <dbReference type="ARBA" id="ARBA00023123"/>
    </source>
</evidence>
<dbReference type="Pfam" id="PF01843">
    <property type="entry name" value="DIL"/>
    <property type="match status" value="1"/>
</dbReference>
<evidence type="ECO:0000256" key="10">
    <source>
        <dbReference type="ARBA" id="ARBA00023203"/>
    </source>
</evidence>
<dbReference type="FunFam" id="3.40.850.10:FF:000089">
    <property type="entry name" value="Myosin VC"/>
    <property type="match status" value="1"/>
</dbReference>
<evidence type="ECO:0000256" key="11">
    <source>
        <dbReference type="PROSITE-ProRule" id="PRU00782"/>
    </source>
</evidence>
<evidence type="ECO:0000256" key="13">
    <source>
        <dbReference type="SAM" id="MobiDB-lite"/>
    </source>
</evidence>
<keyword evidence="3" id="KW-0677">Repeat</keyword>
<keyword evidence="10 11" id="KW-0009">Actin-binding</keyword>
<evidence type="ECO:0000259" key="14">
    <source>
        <dbReference type="PROSITE" id="PS51126"/>
    </source>
</evidence>
<dbReference type="SMART" id="SM01132">
    <property type="entry name" value="DIL"/>
    <property type="match status" value="1"/>
</dbReference>
<dbReference type="PANTHER" id="PTHR13140">
    <property type="entry name" value="MYOSIN"/>
    <property type="match status" value="1"/>
</dbReference>
<evidence type="ECO:0000256" key="1">
    <source>
        <dbReference type="ARBA" id="ARBA00008314"/>
    </source>
</evidence>
<sequence>MEIQQPQSALYQSDTFARVWIPDADEVWKSAELTKNYKHGDSTLHLTLEDGMDIEHKLDDKTKNLPHLRNPDILVGENDLTALSYLHEPAVLHNLKVRFTDSKLIYTYCGIVLVAINPYENLPIYGSDIINAYSGQNMGDMDPHIFAVAEEAYKQMARDERNQSIIVSGESGAGKTVSAKYAMRYFATVSGAATEANVEEKVLASNPIMEAIGNAKTTRNDNSSRFGKYIEIGFDKRYRIIGANMRTYLLEKSRVVFQADEERNYHIFYQLCASSHLPEFKNLKLGSADVFHCTNQGRNPVIDGVDDAKEMCTTQHAFSLLGINELNQKGLFQVLAAILHLGNVEIKDRDSDSSIIPPNNRHLTVFCELMGVTYQDMSHWLCHKKLKTAQETYIKPIPRLQASNARDALAKHIYAKVFNWIVDHVNKSLRATVKQHSFIGVLDIYGFETFEINSFEQFCINYANEKLQQQFNMHVFKLEQEEYLKEQIPWTLIDFYDNQPCINLIEAKMGVLDLLDEECKMPKGSDDSWAQKLYNTHLKTCSLFEKPRMSNKAFIIQHFADKVQYQCDGFLEKNKDTVNEEQINVLKASKLDLLVELFQDEEKVTSPTGTAPGGRTRLSVKPKEVRSGASSKEHKKTVGCQFRNSLAMLMETLNATTPHYVRCIKPNDLKFPFTFDPKRAVQQLRACGVLETIRISAAGFPSRWTYQEFFSRYRVLMKQKDVLSDRRLTCRNVLEKLVQDQDKYQFGKTKIFFRAGQVAYLEKLRADKLRKACVRIQKTIRCWLVRKKYLRKKHAAITIQRYTRGHQARCLVKYMRQTLAAITIQKFQRMCVQRKVYLQKQAAALVMQTILRAYMARQKYQGLLRNHKAVFIQKHVRGWLARQRYKRSLRAIVYLQCCIRRLKAKKELKKLKIEARSVEHFKKLNVGMENKIMQLQRKLDEQAKDNRVTSERLNCLETSHAVESEKLKVEVSKLKGIEEEAKNNANRVTSLLEQLERLRKELTTTQKEKKTIEDWATKYRDEMEKMVAELKQQNGLLKTEKDDLNRMIKEQSQQMTEKMTRALAEETQQLESDLNEERSRYQNLLTEHLRLEERYDDLKEEITLSVSVPKPGHRRTDSTHSSNGSECTYNSEFAESEESSRHGEDVTRGMDTSLTLKLQKRVTELEQEKSSLRNELENKEEQFQRARVRVQPQYYTILLQYYARQELDSENKKLKHDLTAMRQSLLGNAGAGAGAPGSPPYKVLMDQLNSSCEELEVRKEEVLILRSQLVSQKEAMQHKETMTEPVHYAEDVHKMKDSGAITQAYLGLKETNRLLEGQMQQQRRSYDNEVEVLRGELQSVKEENNRQQQLLAQNLQLPPEARIEASLQHEITRLTNENLDLMEQLEKQDKTIRKLKKQLKVFSKKIGEMGAGHVETISPGQMVEETVRPVNIPRREKELPGNNLILELKPRGVAVNLIPGLPAYILFMCLRHADYVNDDQKVRTLLTSTINSIKKILKKRGDDFETVSFWLSNTCRFLHCLKQYSGDESFMKHNTPKQNDHCLSNFDLAEYRQVLSDLAIQIYQQLIKCMENILQPMIVSGMLEHETIQGVSGVKPTGLRKRTSSIADEGTYTLESILRQLSAFHSTMCQHGTDPELIKQVVKQQFYIIGAVTLNNLLLRKDMCSWSKGMQIRYNVSQLEEWLRDKSLMLCGAKETLEPLIQAAQLLQVKKKTDEDAEAICSMCNSLSTSQIVKVLNLYTPVNEFEERVSVTFIRTIQTRLRDRCETPQLLMDTKIIYPVTFPFNPSSLALETIQITGSLNLAFLTRV</sequence>
<dbReference type="SMART" id="SM00242">
    <property type="entry name" value="MYSc"/>
    <property type="match status" value="1"/>
</dbReference>
<evidence type="ECO:0000256" key="4">
    <source>
        <dbReference type="ARBA" id="ARBA00022741"/>
    </source>
</evidence>
<dbReference type="GO" id="GO:0005524">
    <property type="term" value="F:ATP binding"/>
    <property type="evidence" value="ECO:0007669"/>
    <property type="project" value="UniProtKB-UniRule"/>
</dbReference>
<name>A0A8C7MHM5_ONCKI</name>
<protein>
    <submittedName>
        <fullName evidence="17">Myosin VA</fullName>
    </submittedName>
</protein>
<evidence type="ECO:0000256" key="9">
    <source>
        <dbReference type="ARBA" id="ARBA00023175"/>
    </source>
</evidence>
<evidence type="ECO:0000256" key="2">
    <source>
        <dbReference type="ARBA" id="ARBA00022553"/>
    </source>
</evidence>
<feature type="coiled-coil region" evidence="12">
    <location>
        <begin position="1323"/>
        <end position="1405"/>
    </location>
</feature>
<dbReference type="InterPro" id="IPR004009">
    <property type="entry name" value="SH3_Myosin"/>
</dbReference>
<accession>A0A8C7MHM5</accession>
<dbReference type="Proteomes" id="UP000694557">
    <property type="component" value="Unassembled WGS sequence"/>
</dbReference>
<comment type="similarity">
    <text evidence="1 11">Belongs to the TRAFAC class myosin-kinesin ATPase superfamily. Myosin family.</text>
</comment>
<dbReference type="InterPro" id="IPR027417">
    <property type="entry name" value="P-loop_NTPase"/>
</dbReference>
<dbReference type="SUPFAM" id="SSF52540">
    <property type="entry name" value="P-loop containing nucleoside triphosphate hydrolases"/>
    <property type="match status" value="2"/>
</dbReference>
<reference evidence="17" key="2">
    <citation type="submission" date="2025-09" db="UniProtKB">
        <authorList>
            <consortium name="Ensembl"/>
        </authorList>
    </citation>
    <scope>IDENTIFICATION</scope>
</reference>
<evidence type="ECO:0000256" key="5">
    <source>
        <dbReference type="ARBA" id="ARBA00022840"/>
    </source>
</evidence>
<dbReference type="FunFam" id="1.20.5.190:FF:000001">
    <property type="entry name" value="unconventional myosin-Va"/>
    <property type="match status" value="1"/>
</dbReference>
<dbReference type="FunFam" id="3.30.70.1590:FF:000003">
    <property type="entry name" value="Myosin-Va isoform 1"/>
    <property type="match status" value="1"/>
</dbReference>
<evidence type="ECO:0000256" key="12">
    <source>
        <dbReference type="SAM" id="Coils"/>
    </source>
</evidence>
<dbReference type="GO" id="GO:0005516">
    <property type="term" value="F:calmodulin binding"/>
    <property type="evidence" value="ECO:0007669"/>
    <property type="project" value="UniProtKB-KW"/>
</dbReference>
<feature type="domain" description="Myosin motor" evidence="15">
    <location>
        <begin position="75"/>
        <end position="766"/>
    </location>
</feature>